<dbReference type="Proteomes" id="UP000823388">
    <property type="component" value="Chromosome 9N"/>
</dbReference>
<name>A0A8T0N349_PANVG</name>
<proteinExistence type="predicted"/>
<accession>A0A8T0N349</accession>
<keyword evidence="1" id="KW-1133">Transmembrane helix</keyword>
<gene>
    <name evidence="2" type="ORF">PVAP13_9NG737100</name>
</gene>
<organism evidence="2 3">
    <name type="scientific">Panicum virgatum</name>
    <name type="common">Blackwell switchgrass</name>
    <dbReference type="NCBI Taxonomy" id="38727"/>
    <lineage>
        <taxon>Eukaryota</taxon>
        <taxon>Viridiplantae</taxon>
        <taxon>Streptophyta</taxon>
        <taxon>Embryophyta</taxon>
        <taxon>Tracheophyta</taxon>
        <taxon>Spermatophyta</taxon>
        <taxon>Magnoliopsida</taxon>
        <taxon>Liliopsida</taxon>
        <taxon>Poales</taxon>
        <taxon>Poaceae</taxon>
        <taxon>PACMAD clade</taxon>
        <taxon>Panicoideae</taxon>
        <taxon>Panicodae</taxon>
        <taxon>Paniceae</taxon>
        <taxon>Panicinae</taxon>
        <taxon>Panicum</taxon>
        <taxon>Panicum sect. Hiantes</taxon>
    </lineage>
</organism>
<protein>
    <submittedName>
        <fullName evidence="2">Uncharacterized protein</fullName>
    </submittedName>
</protein>
<keyword evidence="1" id="KW-0472">Membrane</keyword>
<comment type="caution">
    <text evidence="2">The sequence shown here is derived from an EMBL/GenBank/DDBJ whole genome shotgun (WGS) entry which is preliminary data.</text>
</comment>
<dbReference type="EMBL" id="CM029054">
    <property type="protein sequence ID" value="KAG2543293.1"/>
    <property type="molecule type" value="Genomic_DNA"/>
</dbReference>
<sequence length="175" mass="20538">MTQVLWRTTLDCLTLIYHTENATAKSEPEKGCAKSVWRTPRFSFMRSVFARATKRACNTRVRKRWPLQMGRPGEWRDFRSSKEPEEIQSCDPEAYNPKAVHIGPRHSLRCSPIFRQLKQHKCWRVNRLLQQSKHSLESMVQRLLLRLTPVINRNRFSRLFAGTVIGGIVLMLLFD</sequence>
<feature type="transmembrane region" description="Helical" evidence="1">
    <location>
        <begin position="156"/>
        <end position="174"/>
    </location>
</feature>
<evidence type="ECO:0000313" key="2">
    <source>
        <dbReference type="EMBL" id="KAG2543293.1"/>
    </source>
</evidence>
<dbReference type="Pfam" id="PF03140">
    <property type="entry name" value="DUF247"/>
    <property type="match status" value="1"/>
</dbReference>
<dbReference type="InterPro" id="IPR004158">
    <property type="entry name" value="DUF247_pln"/>
</dbReference>
<keyword evidence="3" id="KW-1185">Reference proteome</keyword>
<evidence type="ECO:0000313" key="3">
    <source>
        <dbReference type="Proteomes" id="UP000823388"/>
    </source>
</evidence>
<evidence type="ECO:0000256" key="1">
    <source>
        <dbReference type="SAM" id="Phobius"/>
    </source>
</evidence>
<keyword evidence="1" id="KW-0812">Transmembrane</keyword>
<reference evidence="2" key="1">
    <citation type="submission" date="2020-05" db="EMBL/GenBank/DDBJ databases">
        <title>WGS assembly of Panicum virgatum.</title>
        <authorList>
            <person name="Lovell J.T."/>
            <person name="Jenkins J."/>
            <person name="Shu S."/>
            <person name="Juenger T.E."/>
            <person name="Schmutz J."/>
        </authorList>
    </citation>
    <scope>NUCLEOTIDE SEQUENCE</scope>
    <source>
        <strain evidence="2">AP13</strain>
    </source>
</reference>
<dbReference type="AlphaFoldDB" id="A0A8T0N349"/>